<proteinExistence type="predicted"/>
<sequence>MKEFAKNHQLSRFSIFLAIFKILMLRYTGCYDISIGTYAANRQKGEFSETMGFFINTLCLRTTFQDSFTFSDAIQTTAKTLVEALKNQNIPFEKVVSSVQPKTLPGHHPLFSFAVLEQISDVNFEQEPSAGLGPLDFYLQYAYNGFGILEAFVYYDSSLFLESTIFSMTEHIKSLLEMAMDNSSVSILTPFVRAIDTHVHVSVVITESVE</sequence>
<protein>
    <submittedName>
        <fullName evidence="3">CoA-dependent acyltransferase</fullName>
    </submittedName>
</protein>
<reference evidence="3 4" key="1">
    <citation type="submission" date="2016-07" db="EMBL/GenBank/DDBJ databases">
        <title>Pervasive Adenine N6-methylation of Active Genes in Fungi.</title>
        <authorList>
            <consortium name="DOE Joint Genome Institute"/>
            <person name="Mondo S.J."/>
            <person name="Dannebaum R.O."/>
            <person name="Kuo R.C."/>
            <person name="Labutti K."/>
            <person name="Haridas S."/>
            <person name="Kuo A."/>
            <person name="Salamov A."/>
            <person name="Ahrendt S.R."/>
            <person name="Lipzen A."/>
            <person name="Sullivan W."/>
            <person name="Andreopoulos W.B."/>
            <person name="Clum A."/>
            <person name="Lindquist E."/>
            <person name="Daum C."/>
            <person name="Ramamoorthy G.K."/>
            <person name="Gryganskyi A."/>
            <person name="Culley D."/>
            <person name="Magnuson J.K."/>
            <person name="James T.Y."/>
            <person name="O'Malley M.A."/>
            <person name="Stajich J.E."/>
            <person name="Spatafora J.W."/>
            <person name="Visel A."/>
            <person name="Grigoriev I.V."/>
        </authorList>
    </citation>
    <scope>NUCLEOTIDE SEQUENCE [LARGE SCALE GENOMIC DNA]</scope>
    <source>
        <strain evidence="3 4">JEL800</strain>
    </source>
</reference>
<feature type="domain" description="Condensation" evidence="2">
    <location>
        <begin position="2"/>
        <end position="186"/>
    </location>
</feature>
<evidence type="ECO:0000313" key="4">
    <source>
        <dbReference type="Proteomes" id="UP000193642"/>
    </source>
</evidence>
<keyword evidence="4" id="KW-1185">Reference proteome</keyword>
<dbReference type="SUPFAM" id="SSF52777">
    <property type="entry name" value="CoA-dependent acyltransferases"/>
    <property type="match status" value="1"/>
</dbReference>
<dbReference type="STRING" id="329046.A0A1Y2BSD8"/>
<dbReference type="GO" id="GO:0005737">
    <property type="term" value="C:cytoplasm"/>
    <property type="evidence" value="ECO:0007669"/>
    <property type="project" value="TreeGrafter"/>
</dbReference>
<organism evidence="3 4">
    <name type="scientific">Rhizoclosmatium globosum</name>
    <dbReference type="NCBI Taxonomy" id="329046"/>
    <lineage>
        <taxon>Eukaryota</taxon>
        <taxon>Fungi</taxon>
        <taxon>Fungi incertae sedis</taxon>
        <taxon>Chytridiomycota</taxon>
        <taxon>Chytridiomycota incertae sedis</taxon>
        <taxon>Chytridiomycetes</taxon>
        <taxon>Chytridiales</taxon>
        <taxon>Chytriomycetaceae</taxon>
        <taxon>Rhizoclosmatium</taxon>
    </lineage>
</organism>
<dbReference type="Proteomes" id="UP000193642">
    <property type="component" value="Unassembled WGS sequence"/>
</dbReference>
<dbReference type="Gene3D" id="3.30.559.30">
    <property type="entry name" value="Nonribosomal peptide synthetase, condensation domain"/>
    <property type="match status" value="1"/>
</dbReference>
<evidence type="ECO:0000313" key="3">
    <source>
        <dbReference type="EMBL" id="ORY37624.1"/>
    </source>
</evidence>
<comment type="caution">
    <text evidence="3">The sequence shown here is derived from an EMBL/GenBank/DDBJ whole genome shotgun (WGS) entry which is preliminary data.</text>
</comment>
<dbReference type="InterPro" id="IPR001242">
    <property type="entry name" value="Condensation_dom"/>
</dbReference>
<dbReference type="Gene3D" id="3.30.559.10">
    <property type="entry name" value="Chloramphenicol acetyltransferase-like domain"/>
    <property type="match status" value="1"/>
</dbReference>
<keyword evidence="1" id="KW-1133">Transmembrane helix</keyword>
<keyword evidence="1" id="KW-0812">Transmembrane</keyword>
<evidence type="ECO:0000256" key="1">
    <source>
        <dbReference type="SAM" id="Phobius"/>
    </source>
</evidence>
<keyword evidence="3" id="KW-0012">Acyltransferase</keyword>
<dbReference type="GO" id="GO:0031177">
    <property type="term" value="F:phosphopantetheine binding"/>
    <property type="evidence" value="ECO:0007669"/>
    <property type="project" value="TreeGrafter"/>
</dbReference>
<name>A0A1Y2BSD8_9FUNG</name>
<dbReference type="AlphaFoldDB" id="A0A1Y2BSD8"/>
<dbReference type="OrthoDB" id="416786at2759"/>
<dbReference type="GO" id="GO:0044550">
    <property type="term" value="P:secondary metabolite biosynthetic process"/>
    <property type="evidence" value="ECO:0007669"/>
    <property type="project" value="TreeGrafter"/>
</dbReference>
<keyword evidence="1" id="KW-0472">Membrane</keyword>
<dbReference type="GO" id="GO:0043041">
    <property type="term" value="P:amino acid activation for nonribosomal peptide biosynthetic process"/>
    <property type="evidence" value="ECO:0007669"/>
    <property type="project" value="TreeGrafter"/>
</dbReference>
<dbReference type="PANTHER" id="PTHR45527:SF1">
    <property type="entry name" value="FATTY ACID SYNTHASE"/>
    <property type="match status" value="1"/>
</dbReference>
<dbReference type="Pfam" id="PF00668">
    <property type="entry name" value="Condensation"/>
    <property type="match status" value="1"/>
</dbReference>
<dbReference type="PANTHER" id="PTHR45527">
    <property type="entry name" value="NONRIBOSOMAL PEPTIDE SYNTHETASE"/>
    <property type="match status" value="1"/>
</dbReference>
<feature type="transmembrane region" description="Helical" evidence="1">
    <location>
        <begin position="12"/>
        <end position="29"/>
    </location>
</feature>
<dbReference type="EMBL" id="MCGO01000049">
    <property type="protein sequence ID" value="ORY37624.1"/>
    <property type="molecule type" value="Genomic_DNA"/>
</dbReference>
<evidence type="ECO:0000259" key="2">
    <source>
        <dbReference type="Pfam" id="PF00668"/>
    </source>
</evidence>
<accession>A0A1Y2BSD8</accession>
<dbReference type="InterPro" id="IPR023213">
    <property type="entry name" value="CAT-like_dom_sf"/>
</dbReference>
<keyword evidence="3" id="KW-0808">Transferase</keyword>
<gene>
    <name evidence="3" type="ORF">BCR33DRAFT_448209</name>
</gene>
<dbReference type="GO" id="GO:0016746">
    <property type="term" value="F:acyltransferase activity"/>
    <property type="evidence" value="ECO:0007669"/>
    <property type="project" value="UniProtKB-KW"/>
</dbReference>